<organism evidence="1 2">
    <name type="scientific">Megalurothrips usitatus</name>
    <name type="common">bean blossom thrips</name>
    <dbReference type="NCBI Taxonomy" id="439358"/>
    <lineage>
        <taxon>Eukaryota</taxon>
        <taxon>Metazoa</taxon>
        <taxon>Ecdysozoa</taxon>
        <taxon>Arthropoda</taxon>
        <taxon>Hexapoda</taxon>
        <taxon>Insecta</taxon>
        <taxon>Pterygota</taxon>
        <taxon>Neoptera</taxon>
        <taxon>Paraneoptera</taxon>
        <taxon>Thysanoptera</taxon>
        <taxon>Terebrantia</taxon>
        <taxon>Thripoidea</taxon>
        <taxon>Thripidae</taxon>
        <taxon>Megalurothrips</taxon>
    </lineage>
</organism>
<evidence type="ECO:0000313" key="2">
    <source>
        <dbReference type="Proteomes" id="UP001075354"/>
    </source>
</evidence>
<gene>
    <name evidence="1" type="ORF">ONE63_003073</name>
</gene>
<evidence type="ECO:0000313" key="1">
    <source>
        <dbReference type="EMBL" id="KAJ1521398.1"/>
    </source>
</evidence>
<protein>
    <submittedName>
        <fullName evidence="1">Uncharacterized protein</fullName>
    </submittedName>
</protein>
<proteinExistence type="predicted"/>
<sequence length="214" mass="23477">MSTEEELQHFLEGMRLGPSPKCVLCGRDCRSGTCRQCSRPLHRLCGVEGSCSLCHRAVSISAQQAQARAGLIQQANKMLRTTQDKFPAISVGDNVTVSLPRLDRASCDPRNILAVVLEVAENGLYRVGNRDGTMNRLVARNQIALTKEKFIRVEEVPDTEMPLRTLSTAASHSGGQGYQRCSCKTGCTHRRCACLSKKEKCKSHCHQGTSCANK</sequence>
<dbReference type="EMBL" id="JAPTSV010000013">
    <property type="protein sequence ID" value="KAJ1521398.1"/>
    <property type="molecule type" value="Genomic_DNA"/>
</dbReference>
<comment type="caution">
    <text evidence="1">The sequence shown here is derived from an EMBL/GenBank/DDBJ whole genome shotgun (WGS) entry which is preliminary data.</text>
</comment>
<name>A0AAV7X666_9NEOP</name>
<accession>A0AAV7X666</accession>
<dbReference type="AlphaFoldDB" id="A0AAV7X666"/>
<keyword evidence="2" id="KW-1185">Reference proteome</keyword>
<reference evidence="1" key="1">
    <citation type="submission" date="2022-12" db="EMBL/GenBank/DDBJ databases">
        <title>Chromosome-level genome assembly of the bean flower thrips Megalurothrips usitatus.</title>
        <authorList>
            <person name="Ma L."/>
            <person name="Liu Q."/>
            <person name="Li H."/>
            <person name="Cai W."/>
        </authorList>
    </citation>
    <scope>NUCLEOTIDE SEQUENCE</scope>
    <source>
        <strain evidence="1">Cailab_2022a</strain>
    </source>
</reference>
<dbReference type="Proteomes" id="UP001075354">
    <property type="component" value="Chromosome 13"/>
</dbReference>